<proteinExistence type="predicted"/>
<dbReference type="CDD" id="cd03392">
    <property type="entry name" value="PAP2_like_2"/>
    <property type="match status" value="1"/>
</dbReference>
<feature type="transmembrane region" description="Helical" evidence="1">
    <location>
        <begin position="196"/>
        <end position="218"/>
    </location>
</feature>
<dbReference type="InterPro" id="IPR036938">
    <property type="entry name" value="PAP2/HPO_sf"/>
</dbReference>
<sequence>MRDLPQYRGRSPNILVAMVLLILALLTAVVTAVLVRRGILRWAKACALTAVAALTGGIVELTGDVVDDDGVTRIDPATMNWVIPHRTGWLTPIAKAVSDLGAISTMGVVALAACAWFAWRRRWPQLVLIAAAAGGAGAIGAFLKVVVGRQRPPVADHLVVETSQSFPSGHTLGSTAIVGALTALVVLSLHRRAPKIAAALGAATFVLAVGASRLYLGVHWPTDVLAGMAIGTLWLTLCVSAYTLYLRLREPSPTTHTPIIHTSAQPPVIPE</sequence>
<dbReference type="PANTHER" id="PTHR14969">
    <property type="entry name" value="SPHINGOSINE-1-PHOSPHATE PHOSPHOHYDROLASE"/>
    <property type="match status" value="1"/>
</dbReference>
<name>A0A6G9ZB96_9NOCA</name>
<accession>A0A6G9ZB96</accession>
<dbReference type="PANTHER" id="PTHR14969:SF13">
    <property type="entry name" value="AT30094P"/>
    <property type="match status" value="1"/>
</dbReference>
<feature type="transmembrane region" description="Helical" evidence="1">
    <location>
        <begin position="100"/>
        <end position="119"/>
    </location>
</feature>
<gene>
    <name evidence="3" type="ORF">F6W96_32925</name>
</gene>
<feature type="transmembrane region" description="Helical" evidence="1">
    <location>
        <begin position="167"/>
        <end position="189"/>
    </location>
</feature>
<keyword evidence="1" id="KW-0812">Transmembrane</keyword>
<dbReference type="EMBL" id="CP046173">
    <property type="protein sequence ID" value="QIS22426.1"/>
    <property type="molecule type" value="Genomic_DNA"/>
</dbReference>
<dbReference type="SUPFAM" id="SSF48317">
    <property type="entry name" value="Acid phosphatase/Vanadium-dependent haloperoxidase"/>
    <property type="match status" value="1"/>
</dbReference>
<dbReference type="Gene3D" id="1.20.144.10">
    <property type="entry name" value="Phosphatidic acid phosphatase type 2/haloperoxidase"/>
    <property type="match status" value="2"/>
</dbReference>
<evidence type="ECO:0000259" key="2">
    <source>
        <dbReference type="SMART" id="SM00014"/>
    </source>
</evidence>
<protein>
    <submittedName>
        <fullName evidence="3">Phosphatase PAP2 family protein</fullName>
    </submittedName>
</protein>
<evidence type="ECO:0000256" key="1">
    <source>
        <dbReference type="SAM" id="Phobius"/>
    </source>
</evidence>
<dbReference type="Pfam" id="PF01569">
    <property type="entry name" value="PAP2"/>
    <property type="match status" value="1"/>
</dbReference>
<dbReference type="SMART" id="SM00014">
    <property type="entry name" value="acidPPc"/>
    <property type="match status" value="1"/>
</dbReference>
<dbReference type="InterPro" id="IPR000326">
    <property type="entry name" value="PAP2/HPO"/>
</dbReference>
<evidence type="ECO:0000313" key="4">
    <source>
        <dbReference type="Proteomes" id="UP000500953"/>
    </source>
</evidence>
<feature type="transmembrane region" description="Helical" evidence="1">
    <location>
        <begin position="126"/>
        <end position="147"/>
    </location>
</feature>
<dbReference type="Proteomes" id="UP000500953">
    <property type="component" value="Chromosome"/>
</dbReference>
<keyword evidence="1" id="KW-0472">Membrane</keyword>
<dbReference type="AlphaFoldDB" id="A0A6G9ZB96"/>
<feature type="transmembrane region" description="Helical" evidence="1">
    <location>
        <begin position="14"/>
        <end position="35"/>
    </location>
</feature>
<feature type="transmembrane region" description="Helical" evidence="1">
    <location>
        <begin position="224"/>
        <end position="245"/>
    </location>
</feature>
<keyword evidence="1" id="KW-1133">Transmembrane helix</keyword>
<evidence type="ECO:0000313" key="3">
    <source>
        <dbReference type="EMBL" id="QIS22426.1"/>
    </source>
</evidence>
<organism evidence="3 4">
    <name type="scientific">Nocardia terpenica</name>
    <dbReference type="NCBI Taxonomy" id="455432"/>
    <lineage>
        <taxon>Bacteria</taxon>
        <taxon>Bacillati</taxon>
        <taxon>Actinomycetota</taxon>
        <taxon>Actinomycetes</taxon>
        <taxon>Mycobacteriales</taxon>
        <taxon>Nocardiaceae</taxon>
        <taxon>Nocardia</taxon>
    </lineage>
</organism>
<feature type="domain" description="Phosphatidic acid phosphatase type 2/haloperoxidase" evidence="2">
    <location>
        <begin position="126"/>
        <end position="239"/>
    </location>
</feature>
<reference evidence="3 4" key="1">
    <citation type="journal article" date="2019" name="ACS Chem. Biol.">
        <title>Identification and Mobilization of a Cryptic Antibiotic Biosynthesis Gene Locus from a Human-Pathogenic Nocardia Isolate.</title>
        <authorList>
            <person name="Herisse M."/>
            <person name="Ishida K."/>
            <person name="Porter J.L."/>
            <person name="Howden B."/>
            <person name="Hertweck C."/>
            <person name="Stinear T.P."/>
            <person name="Pidot S.J."/>
        </authorList>
    </citation>
    <scope>NUCLEOTIDE SEQUENCE [LARGE SCALE GENOMIC DNA]</scope>
    <source>
        <strain evidence="3 4">AUSMDU00012715</strain>
    </source>
</reference>